<sequence>MEYRSLFREHGMKCTPSRLRVYQVLENNVSPLGAQEIYEIINQEDHVADLSTVYRILNAFVQQEMVIRTVIDGDDRALYEVKRHEHKHHFVCLRCKEVFPLAGCPLERYEQNLGQEEGFVVEGHRLEIYGYCPNCKEKKEGEESK</sequence>
<dbReference type="SUPFAM" id="SSF46785">
    <property type="entry name" value="Winged helix' DNA-binding domain"/>
    <property type="match status" value="1"/>
</dbReference>
<feature type="binding site" evidence="8">
    <location>
        <position position="124"/>
    </location>
    <ligand>
        <name>Fe cation</name>
        <dbReference type="ChEBI" id="CHEBI:24875"/>
    </ligand>
</feature>
<keyword evidence="6" id="KW-0804">Transcription</keyword>
<dbReference type="GO" id="GO:0003700">
    <property type="term" value="F:DNA-binding transcription factor activity"/>
    <property type="evidence" value="ECO:0007669"/>
    <property type="project" value="InterPro"/>
</dbReference>
<dbReference type="Pfam" id="PF01475">
    <property type="entry name" value="FUR"/>
    <property type="match status" value="1"/>
</dbReference>
<comment type="similarity">
    <text evidence="1">Belongs to the Fur family.</text>
</comment>
<name>A0A926DR83_9FIRM</name>
<keyword evidence="3 7" id="KW-0862">Zinc</keyword>
<dbReference type="EMBL" id="JACRSQ010000012">
    <property type="protein sequence ID" value="MBC8543730.1"/>
    <property type="molecule type" value="Genomic_DNA"/>
</dbReference>
<dbReference type="GO" id="GO:0000976">
    <property type="term" value="F:transcription cis-regulatory region binding"/>
    <property type="evidence" value="ECO:0007669"/>
    <property type="project" value="TreeGrafter"/>
</dbReference>
<dbReference type="AlphaFoldDB" id="A0A926DR83"/>
<accession>A0A926DR83</accession>
<evidence type="ECO:0000256" key="2">
    <source>
        <dbReference type="ARBA" id="ARBA00022491"/>
    </source>
</evidence>
<dbReference type="InterPro" id="IPR002481">
    <property type="entry name" value="FUR"/>
</dbReference>
<keyword evidence="4" id="KW-0805">Transcription regulation</keyword>
<dbReference type="InterPro" id="IPR043135">
    <property type="entry name" value="Fur_C"/>
</dbReference>
<dbReference type="InterPro" id="IPR036390">
    <property type="entry name" value="WH_DNA-bd_sf"/>
</dbReference>
<dbReference type="Proteomes" id="UP000657006">
    <property type="component" value="Unassembled WGS sequence"/>
</dbReference>
<keyword evidence="5" id="KW-0238">DNA-binding</keyword>
<evidence type="ECO:0000256" key="1">
    <source>
        <dbReference type="ARBA" id="ARBA00007957"/>
    </source>
</evidence>
<comment type="cofactor">
    <cofactor evidence="7">
        <name>Zn(2+)</name>
        <dbReference type="ChEBI" id="CHEBI:29105"/>
    </cofactor>
    <text evidence="7">Binds 1 zinc ion per subunit.</text>
</comment>
<feature type="binding site" evidence="7">
    <location>
        <position position="132"/>
    </location>
    <ligand>
        <name>Zn(2+)</name>
        <dbReference type="ChEBI" id="CHEBI:29105"/>
    </ligand>
</feature>
<protein>
    <submittedName>
        <fullName evidence="9">Transcriptional repressor</fullName>
    </submittedName>
</protein>
<evidence type="ECO:0000256" key="8">
    <source>
        <dbReference type="PIRSR" id="PIRSR602481-2"/>
    </source>
</evidence>
<evidence type="ECO:0000256" key="5">
    <source>
        <dbReference type="ARBA" id="ARBA00023125"/>
    </source>
</evidence>
<feature type="binding site" evidence="7">
    <location>
        <position position="95"/>
    </location>
    <ligand>
        <name>Zn(2+)</name>
        <dbReference type="ChEBI" id="CHEBI:29105"/>
    </ligand>
</feature>
<feature type="binding site" evidence="8">
    <location>
        <position position="86"/>
    </location>
    <ligand>
        <name>Fe cation</name>
        <dbReference type="ChEBI" id="CHEBI:24875"/>
    </ligand>
</feature>
<keyword evidence="2" id="KW-0678">Repressor</keyword>
<evidence type="ECO:0000256" key="4">
    <source>
        <dbReference type="ARBA" id="ARBA00023015"/>
    </source>
</evidence>
<dbReference type="Gene3D" id="3.30.1490.190">
    <property type="match status" value="1"/>
</dbReference>
<evidence type="ECO:0000313" key="10">
    <source>
        <dbReference type="Proteomes" id="UP000657006"/>
    </source>
</evidence>
<feature type="binding site" evidence="8">
    <location>
        <position position="107"/>
    </location>
    <ligand>
        <name>Fe cation</name>
        <dbReference type="ChEBI" id="CHEBI:24875"/>
    </ligand>
</feature>
<dbReference type="InterPro" id="IPR036388">
    <property type="entry name" value="WH-like_DNA-bd_sf"/>
</dbReference>
<feature type="binding site" evidence="7">
    <location>
        <position position="92"/>
    </location>
    <ligand>
        <name>Zn(2+)</name>
        <dbReference type="ChEBI" id="CHEBI:29105"/>
    </ligand>
</feature>
<gene>
    <name evidence="9" type="ORF">H8730_09245</name>
</gene>
<keyword evidence="7" id="KW-0479">Metal-binding</keyword>
<feature type="binding site" evidence="7">
    <location>
        <position position="135"/>
    </location>
    <ligand>
        <name>Zn(2+)</name>
        <dbReference type="ChEBI" id="CHEBI:29105"/>
    </ligand>
</feature>
<keyword evidence="8" id="KW-0408">Iron</keyword>
<evidence type="ECO:0000256" key="6">
    <source>
        <dbReference type="ARBA" id="ARBA00023163"/>
    </source>
</evidence>
<dbReference type="GO" id="GO:1900376">
    <property type="term" value="P:regulation of secondary metabolite biosynthetic process"/>
    <property type="evidence" value="ECO:0007669"/>
    <property type="project" value="TreeGrafter"/>
</dbReference>
<keyword evidence="10" id="KW-1185">Reference proteome</keyword>
<dbReference type="Gene3D" id="1.10.10.10">
    <property type="entry name" value="Winged helix-like DNA-binding domain superfamily/Winged helix DNA-binding domain"/>
    <property type="match status" value="1"/>
</dbReference>
<organism evidence="9 10">
    <name type="scientific">Bianquea renquensis</name>
    <dbReference type="NCBI Taxonomy" id="2763661"/>
    <lineage>
        <taxon>Bacteria</taxon>
        <taxon>Bacillati</taxon>
        <taxon>Bacillota</taxon>
        <taxon>Clostridia</taxon>
        <taxon>Eubacteriales</taxon>
        <taxon>Bianqueaceae</taxon>
        <taxon>Bianquea</taxon>
    </lineage>
</organism>
<dbReference type="GO" id="GO:0008270">
    <property type="term" value="F:zinc ion binding"/>
    <property type="evidence" value="ECO:0007669"/>
    <property type="project" value="TreeGrafter"/>
</dbReference>
<reference evidence="9" key="1">
    <citation type="submission" date="2020-08" db="EMBL/GenBank/DDBJ databases">
        <title>Genome public.</title>
        <authorList>
            <person name="Liu C."/>
            <person name="Sun Q."/>
        </authorList>
    </citation>
    <scope>NUCLEOTIDE SEQUENCE</scope>
    <source>
        <strain evidence="9">NSJ-32</strain>
    </source>
</reference>
<dbReference type="PANTHER" id="PTHR33202:SF7">
    <property type="entry name" value="FERRIC UPTAKE REGULATION PROTEIN"/>
    <property type="match status" value="1"/>
</dbReference>
<comment type="caution">
    <text evidence="9">The sequence shown here is derived from an EMBL/GenBank/DDBJ whole genome shotgun (WGS) entry which is preliminary data.</text>
</comment>
<proteinExistence type="inferred from homology"/>
<comment type="cofactor">
    <cofactor evidence="8">
        <name>Mn(2+)</name>
        <dbReference type="ChEBI" id="CHEBI:29035"/>
    </cofactor>
    <cofactor evidence="8">
        <name>Fe(2+)</name>
        <dbReference type="ChEBI" id="CHEBI:29033"/>
    </cofactor>
    <text evidence="8">Binds 1 Mn(2+) or Fe(2+) ion per subunit.</text>
</comment>
<evidence type="ECO:0000256" key="7">
    <source>
        <dbReference type="PIRSR" id="PIRSR602481-1"/>
    </source>
</evidence>
<dbReference type="RefSeq" id="WP_177715661.1">
    <property type="nucleotide sequence ID" value="NZ_JACRSQ010000012.1"/>
</dbReference>
<dbReference type="CDD" id="cd07153">
    <property type="entry name" value="Fur_like"/>
    <property type="match status" value="1"/>
</dbReference>
<evidence type="ECO:0000313" key="9">
    <source>
        <dbReference type="EMBL" id="MBC8543730.1"/>
    </source>
</evidence>
<dbReference type="GO" id="GO:0045892">
    <property type="term" value="P:negative regulation of DNA-templated transcription"/>
    <property type="evidence" value="ECO:0007669"/>
    <property type="project" value="TreeGrafter"/>
</dbReference>
<evidence type="ECO:0000256" key="3">
    <source>
        <dbReference type="ARBA" id="ARBA00022833"/>
    </source>
</evidence>
<dbReference type="PANTHER" id="PTHR33202">
    <property type="entry name" value="ZINC UPTAKE REGULATION PROTEIN"/>
    <property type="match status" value="1"/>
</dbReference>